<evidence type="ECO:0008006" key="4">
    <source>
        <dbReference type="Google" id="ProtNLM"/>
    </source>
</evidence>
<dbReference type="RefSeq" id="WP_338236065.1">
    <property type="nucleotide sequence ID" value="NZ_BQKE01000001.1"/>
</dbReference>
<protein>
    <recommendedName>
        <fullName evidence="4">DUF4625 domain-containing protein</fullName>
    </recommendedName>
</protein>
<dbReference type="Pfam" id="PF15418">
    <property type="entry name" value="DUF4625"/>
    <property type="match status" value="1"/>
</dbReference>
<dbReference type="Proteomes" id="UP001310022">
    <property type="component" value="Unassembled WGS sequence"/>
</dbReference>
<sequence>MKKFTLLFLLPLLSLFACNTEESQSGPQISINSLGTETITVEDEQFFAVQSGEALPLSAMIKGDTPLTEYRFEIHIDDGNDHNHRGKSSEVAWEFTKTILLTDQPMEIDLNTTVTEVPSTGIKSGKYHFGLYARDEFGKENSEYIDFYILEEE</sequence>
<evidence type="ECO:0000256" key="1">
    <source>
        <dbReference type="SAM" id="SignalP"/>
    </source>
</evidence>
<accession>A0AAN4VUC3</accession>
<gene>
    <name evidence="2" type="ORF">PEDI_08060</name>
</gene>
<reference evidence="2 3" key="1">
    <citation type="submission" date="2021-12" db="EMBL/GenBank/DDBJ databases">
        <title>Genome sequencing of bacteria with rrn-lacking chromosome and rrn-plasmid.</title>
        <authorList>
            <person name="Anda M."/>
            <person name="Iwasaki W."/>
        </authorList>
    </citation>
    <scope>NUCLEOTIDE SEQUENCE [LARGE SCALE GENOMIC DNA]</scope>
    <source>
        <strain evidence="2 3">NBRC 15940</strain>
    </source>
</reference>
<keyword evidence="1" id="KW-0732">Signal</keyword>
<keyword evidence="3" id="KW-1185">Reference proteome</keyword>
<feature type="signal peptide" evidence="1">
    <location>
        <begin position="1"/>
        <end position="19"/>
    </location>
</feature>
<evidence type="ECO:0000313" key="2">
    <source>
        <dbReference type="EMBL" id="GJM60254.1"/>
    </source>
</evidence>
<dbReference type="InterPro" id="IPR027829">
    <property type="entry name" value="DUF4625"/>
</dbReference>
<organism evidence="2 3">
    <name type="scientific">Persicobacter diffluens</name>
    <dbReference type="NCBI Taxonomy" id="981"/>
    <lineage>
        <taxon>Bacteria</taxon>
        <taxon>Pseudomonadati</taxon>
        <taxon>Bacteroidota</taxon>
        <taxon>Cytophagia</taxon>
        <taxon>Cytophagales</taxon>
        <taxon>Persicobacteraceae</taxon>
        <taxon>Persicobacter</taxon>
    </lineage>
</organism>
<name>A0AAN4VUC3_9BACT</name>
<proteinExistence type="predicted"/>
<evidence type="ECO:0000313" key="3">
    <source>
        <dbReference type="Proteomes" id="UP001310022"/>
    </source>
</evidence>
<dbReference type="EMBL" id="BQKE01000001">
    <property type="protein sequence ID" value="GJM60254.1"/>
    <property type="molecule type" value="Genomic_DNA"/>
</dbReference>
<comment type="caution">
    <text evidence="2">The sequence shown here is derived from an EMBL/GenBank/DDBJ whole genome shotgun (WGS) entry which is preliminary data.</text>
</comment>
<dbReference type="PROSITE" id="PS51257">
    <property type="entry name" value="PROKAR_LIPOPROTEIN"/>
    <property type="match status" value="1"/>
</dbReference>
<dbReference type="AlphaFoldDB" id="A0AAN4VUC3"/>
<feature type="chain" id="PRO_5042917661" description="DUF4625 domain-containing protein" evidence="1">
    <location>
        <begin position="20"/>
        <end position="153"/>
    </location>
</feature>